<dbReference type="PROSITE" id="PS51285">
    <property type="entry name" value="AGC_KINASE_CTER"/>
    <property type="match status" value="1"/>
</dbReference>
<proteinExistence type="predicted"/>
<evidence type="ECO:0000256" key="7">
    <source>
        <dbReference type="SAM" id="MobiDB-lite"/>
    </source>
</evidence>
<dbReference type="FunFam" id="1.10.510.10:FF:000469">
    <property type="entry name" value="Serine/threonine-protein kinase 32B"/>
    <property type="match status" value="1"/>
</dbReference>
<feature type="compositionally biased region" description="Polar residues" evidence="7">
    <location>
        <begin position="459"/>
        <end position="469"/>
    </location>
</feature>
<keyword evidence="3 6" id="KW-0547">Nucleotide-binding</keyword>
<feature type="domain" description="Protein kinase" evidence="8">
    <location>
        <begin position="19"/>
        <end position="280"/>
    </location>
</feature>
<dbReference type="GO" id="GO:0009966">
    <property type="term" value="P:regulation of signal transduction"/>
    <property type="evidence" value="ECO:0007669"/>
    <property type="project" value="TreeGrafter"/>
</dbReference>
<sequence length="841" mass="92054">MGNSMAKQQGEQSLGLHKFRLLRVIGKGSFGKVRIVEHRESGKMYALKYINKATCIGMKAQQNTIRERDILEEIDHPFIVNLRFSFQDEFSMYVVMDLMIGGDLRFHMMRRRFVEGVIKFWIAELACAIDHLHRNHHIVHRDIKPDNILIDDFGHVALTDFNIATRIKGGQTHYSVAGTANYMAPEVVSGVGYTYSIDWWSLGVVMYECVYGKRPFRHKKTNDELKRALLYEEIQFPIIADVQVSFDCISAMRGFLHKDPAKRLGCGSGGFDAIKAHPFFASINWPLLEAKQLDPPFAPNSDQSNFDISHDLEEMLLEPDPLDPKKRTAMKRHQTPPEHDTPDYREIQSQFAAFDYIEYERFKAYIDAHGSIDSLAVDAARAMASVTRRSSASTDSGAAATPTLSQLRLDGRLMISLDGGKPGKPGAGSAGQTPSGSFGRSRTSTTVVASPPQRDSREAQSPLQRTPSFLQLRCPVSSGSSSSLQAAAHSPTSAALLAAMSPNEPCIVEPPACVPIDVATWNQLLPEQQSLAHRYCVKMAHDRRRLDYIEERRARRGNVAGAARAVVPSGHRHTPSGSGAGLAILAHKNNAAAAAAARERDMAAGAVAAPRMQSHSVRPSVDCTDEPAQGLPQQRSGPALLTAREKRKSLMKRQHSADNLSLLAPNSPRNGSFASSMRPGNTHSHGSGSSHGSGQPPMHAQQYQQLEMSFSDLPSSALRILPSPFTQSRQLMAAADGLDEDLSEHYLHQPLPPPPPPDTELPPPPPQQQPQHAAHCMPVHLSPPVIPIPLTPVSAKNSHKLQIPAHLLSTTASAWSSLSEVSSFPSSPSSSSSSPPRLHML</sequence>
<dbReference type="SUPFAM" id="SSF56112">
    <property type="entry name" value="Protein kinase-like (PK-like)"/>
    <property type="match status" value="1"/>
</dbReference>
<feature type="binding site" evidence="6">
    <location>
        <position position="48"/>
    </location>
    <ligand>
        <name>ATP</name>
        <dbReference type="ChEBI" id="CHEBI:30616"/>
    </ligand>
</feature>
<evidence type="ECO:0000256" key="4">
    <source>
        <dbReference type="ARBA" id="ARBA00022777"/>
    </source>
</evidence>
<organism evidence="10 11">
    <name type="scientific">Coemansia interrupta</name>
    <dbReference type="NCBI Taxonomy" id="1126814"/>
    <lineage>
        <taxon>Eukaryota</taxon>
        <taxon>Fungi</taxon>
        <taxon>Fungi incertae sedis</taxon>
        <taxon>Zoopagomycota</taxon>
        <taxon>Kickxellomycotina</taxon>
        <taxon>Kickxellomycetes</taxon>
        <taxon>Kickxellales</taxon>
        <taxon>Kickxellaceae</taxon>
        <taxon>Coemansia</taxon>
    </lineage>
</organism>
<dbReference type="PROSITE" id="PS50011">
    <property type="entry name" value="PROTEIN_KINASE_DOM"/>
    <property type="match status" value="1"/>
</dbReference>
<evidence type="ECO:0000313" key="11">
    <source>
        <dbReference type="Proteomes" id="UP001140172"/>
    </source>
</evidence>
<dbReference type="PROSITE" id="PS00107">
    <property type="entry name" value="PROTEIN_KINASE_ATP"/>
    <property type="match status" value="1"/>
</dbReference>
<evidence type="ECO:0000259" key="8">
    <source>
        <dbReference type="PROSITE" id="PS50011"/>
    </source>
</evidence>
<gene>
    <name evidence="10" type="ORF">GGI15_002886</name>
</gene>
<dbReference type="Proteomes" id="UP001140172">
    <property type="component" value="Unassembled WGS sequence"/>
</dbReference>
<dbReference type="InterPro" id="IPR017441">
    <property type="entry name" value="Protein_kinase_ATP_BS"/>
</dbReference>
<evidence type="ECO:0000256" key="6">
    <source>
        <dbReference type="PROSITE-ProRule" id="PRU10141"/>
    </source>
</evidence>
<feature type="compositionally biased region" description="Gly residues" evidence="7">
    <location>
        <begin position="420"/>
        <end position="429"/>
    </location>
</feature>
<evidence type="ECO:0000256" key="3">
    <source>
        <dbReference type="ARBA" id="ARBA00022741"/>
    </source>
</evidence>
<dbReference type="Gene3D" id="3.30.200.20">
    <property type="entry name" value="Phosphorylase Kinase, domain 1"/>
    <property type="match status" value="1"/>
</dbReference>
<feature type="compositionally biased region" description="Pro residues" evidence="7">
    <location>
        <begin position="750"/>
        <end position="768"/>
    </location>
</feature>
<keyword evidence="11" id="KW-1185">Reference proteome</keyword>
<dbReference type="PANTHER" id="PTHR24355:SF30">
    <property type="entry name" value="SERINE_THREONINE-PROTEIN KINASE 32B ISOFORM X1"/>
    <property type="match status" value="1"/>
</dbReference>
<feature type="compositionally biased region" description="Low complexity" evidence="7">
    <location>
        <begin position="430"/>
        <end position="446"/>
    </location>
</feature>
<evidence type="ECO:0000259" key="9">
    <source>
        <dbReference type="PROSITE" id="PS51285"/>
    </source>
</evidence>
<dbReference type="InterPro" id="IPR008271">
    <property type="entry name" value="Ser/Thr_kinase_AS"/>
</dbReference>
<protein>
    <submittedName>
        <fullName evidence="10">Uncharacterized protein</fullName>
    </submittedName>
</protein>
<keyword evidence="5 6" id="KW-0067">ATP-binding</keyword>
<feature type="compositionally biased region" description="Polar residues" evidence="7">
    <location>
        <begin position="667"/>
        <end position="682"/>
    </location>
</feature>
<feature type="region of interest" description="Disordered" evidence="7">
    <location>
        <begin position="605"/>
        <end position="699"/>
    </location>
</feature>
<keyword evidence="1" id="KW-0723">Serine/threonine-protein kinase</keyword>
<dbReference type="GO" id="GO:0001664">
    <property type="term" value="F:G protein-coupled receptor binding"/>
    <property type="evidence" value="ECO:0007669"/>
    <property type="project" value="TreeGrafter"/>
</dbReference>
<feature type="domain" description="AGC-kinase C-terminal" evidence="9">
    <location>
        <begin position="281"/>
        <end position="366"/>
    </location>
</feature>
<dbReference type="EMBL" id="JANBUM010000172">
    <property type="protein sequence ID" value="KAJ2782549.1"/>
    <property type="molecule type" value="Genomic_DNA"/>
</dbReference>
<feature type="region of interest" description="Disordered" evidence="7">
    <location>
        <begin position="820"/>
        <end position="841"/>
    </location>
</feature>
<feature type="region of interest" description="Disordered" evidence="7">
    <location>
        <begin position="318"/>
        <end position="343"/>
    </location>
</feature>
<dbReference type="GO" id="GO:0005524">
    <property type="term" value="F:ATP binding"/>
    <property type="evidence" value="ECO:0007669"/>
    <property type="project" value="UniProtKB-UniRule"/>
</dbReference>
<dbReference type="InterPro" id="IPR000719">
    <property type="entry name" value="Prot_kinase_dom"/>
</dbReference>
<name>A0A9W8LJ32_9FUNG</name>
<keyword evidence="4" id="KW-0418">Kinase</keyword>
<dbReference type="AlphaFoldDB" id="A0A9W8LJ32"/>
<dbReference type="GO" id="GO:0007186">
    <property type="term" value="P:G protein-coupled receptor signaling pathway"/>
    <property type="evidence" value="ECO:0007669"/>
    <property type="project" value="TreeGrafter"/>
</dbReference>
<accession>A0A9W8LJ32</accession>
<comment type="caution">
    <text evidence="10">The sequence shown here is derived from an EMBL/GenBank/DDBJ whole genome shotgun (WGS) entry which is preliminary data.</text>
</comment>
<dbReference type="InterPro" id="IPR011009">
    <property type="entry name" value="Kinase-like_dom_sf"/>
</dbReference>
<dbReference type="GO" id="GO:0004703">
    <property type="term" value="F:G protein-coupled receptor kinase activity"/>
    <property type="evidence" value="ECO:0007669"/>
    <property type="project" value="TreeGrafter"/>
</dbReference>
<feature type="compositionally biased region" description="Low complexity" evidence="7">
    <location>
        <begin position="683"/>
        <end position="694"/>
    </location>
</feature>
<dbReference type="OrthoDB" id="354826at2759"/>
<dbReference type="PANTHER" id="PTHR24355">
    <property type="entry name" value="G PROTEIN-COUPLED RECEPTOR KINASE/RIBOSOMAL PROTEIN S6 KINASE"/>
    <property type="match status" value="1"/>
</dbReference>
<feature type="compositionally biased region" description="Basic residues" evidence="7">
    <location>
        <begin position="645"/>
        <end position="654"/>
    </location>
</feature>
<dbReference type="Gene3D" id="1.10.510.10">
    <property type="entry name" value="Transferase(Phosphotransferase) domain 1"/>
    <property type="match status" value="1"/>
</dbReference>
<reference evidence="10" key="1">
    <citation type="submission" date="2022-07" db="EMBL/GenBank/DDBJ databases">
        <title>Phylogenomic reconstructions and comparative analyses of Kickxellomycotina fungi.</title>
        <authorList>
            <person name="Reynolds N.K."/>
            <person name="Stajich J.E."/>
            <person name="Barry K."/>
            <person name="Grigoriev I.V."/>
            <person name="Crous P."/>
            <person name="Smith M.E."/>
        </authorList>
    </citation>
    <scope>NUCLEOTIDE SEQUENCE</scope>
    <source>
        <strain evidence="10">BCRC 34489</strain>
    </source>
</reference>
<feature type="region of interest" description="Disordered" evidence="7">
    <location>
        <begin position="745"/>
        <end position="774"/>
    </location>
</feature>
<feature type="region of interest" description="Disordered" evidence="7">
    <location>
        <begin position="415"/>
        <end position="469"/>
    </location>
</feature>
<dbReference type="InterPro" id="IPR000961">
    <property type="entry name" value="AGC-kinase_C"/>
</dbReference>
<evidence type="ECO:0000313" key="10">
    <source>
        <dbReference type="EMBL" id="KAJ2782549.1"/>
    </source>
</evidence>
<evidence type="ECO:0000256" key="5">
    <source>
        <dbReference type="ARBA" id="ARBA00022840"/>
    </source>
</evidence>
<evidence type="ECO:0000256" key="1">
    <source>
        <dbReference type="ARBA" id="ARBA00022527"/>
    </source>
</evidence>
<dbReference type="SMART" id="SM00220">
    <property type="entry name" value="S_TKc"/>
    <property type="match status" value="1"/>
</dbReference>
<dbReference type="Pfam" id="PF00069">
    <property type="entry name" value="Pkinase"/>
    <property type="match status" value="1"/>
</dbReference>
<keyword evidence="2" id="KW-0808">Transferase</keyword>
<dbReference type="PROSITE" id="PS00108">
    <property type="entry name" value="PROTEIN_KINASE_ST"/>
    <property type="match status" value="1"/>
</dbReference>
<evidence type="ECO:0000256" key="2">
    <source>
        <dbReference type="ARBA" id="ARBA00022679"/>
    </source>
</evidence>